<sequence>MQQSNYNWQKEINDTIVQSLVTSFGLDFLLLKDKKGGDVDTIHNVRQNIWATEAEQERYENRGEYDSHEYHSHQNYIETNRQGKQKKLAGELKDAYTGETFSQHDATNLDHIIAAYEVHNDPARVLAELNGADLANRDSNLTFTNETINKSKKASKMADFILRMQSQQTQVKAEISVLENKGQLTDVELKKLKTLKNKEKANFDAMKAVDESARKQYDAEVSSQYYSSSKFFANTALSAVNTGIRMGARQMLGIVFAELWFELKDAIPKLVNSHKSNFKFKVFLEDLGNVVTNIWEKLKVRFKDFFTEFKNGLFGGLLASVTNTLLNIFFTSTKLVGKLIRESWNSLVSAIKLLFFNPENLALGDLLKSAIKIISVSISVILGSALTTWLNGVLTFPFGNEVSMFIGALVSGLITLAMCYFLEHSELMNKVWRFLNKFRDKFELTLQYYQQVNLALDQYLVELSQLEFNFDVVEMQLFVNGLQATNSEYERKIILDQEIKRNNIALPYDVDNEDSFDKWLDSL</sequence>
<gene>
    <name evidence="2" type="ORF">OOA_01942</name>
</gene>
<keyword evidence="1" id="KW-0472">Membrane</keyword>
<keyword evidence="3" id="KW-1185">Reference proteome</keyword>
<keyword evidence="1" id="KW-0812">Transmembrane</keyword>
<evidence type="ECO:0000313" key="2">
    <source>
        <dbReference type="EMBL" id="EKT64746.1"/>
    </source>
</evidence>
<reference evidence="2 3" key="1">
    <citation type="journal article" date="2012" name="BMC Genomics">
        <title>Comparative genomics of bacteria in the genus Providencia isolated from wild Drosophila melanogaster.</title>
        <authorList>
            <person name="Galac M.R."/>
            <person name="Lazzaro B.P."/>
        </authorList>
    </citation>
    <scope>NUCLEOTIDE SEQUENCE [LARGE SCALE GENOMIC DNA]</scope>
    <source>
        <strain evidence="2 3">DSM 19968</strain>
    </source>
</reference>
<dbReference type="EMBL" id="AKKL01000006">
    <property type="protein sequence ID" value="EKT64746.1"/>
    <property type="molecule type" value="Genomic_DNA"/>
</dbReference>
<evidence type="ECO:0008006" key="4">
    <source>
        <dbReference type="Google" id="ProtNLM"/>
    </source>
</evidence>
<organism evidence="2 3">
    <name type="scientific">Providencia burhodogranariea DSM 19968</name>
    <dbReference type="NCBI Taxonomy" id="1141662"/>
    <lineage>
        <taxon>Bacteria</taxon>
        <taxon>Pseudomonadati</taxon>
        <taxon>Pseudomonadota</taxon>
        <taxon>Gammaproteobacteria</taxon>
        <taxon>Enterobacterales</taxon>
        <taxon>Morganellaceae</taxon>
        <taxon>Providencia</taxon>
    </lineage>
</organism>
<dbReference type="HOGENOM" id="CLU_035594_2_0_6"/>
<dbReference type="eggNOG" id="ENOG502Z940">
    <property type="taxonomic scope" value="Bacteria"/>
</dbReference>
<evidence type="ECO:0000313" key="3">
    <source>
        <dbReference type="Proteomes" id="UP000009336"/>
    </source>
</evidence>
<dbReference type="RefSeq" id="WP_008910437.1">
    <property type="nucleotide sequence ID" value="NZ_KB233222.1"/>
</dbReference>
<dbReference type="AlphaFoldDB" id="K8WXU5"/>
<evidence type="ECO:0000256" key="1">
    <source>
        <dbReference type="SAM" id="Phobius"/>
    </source>
</evidence>
<keyword evidence="1" id="KW-1133">Transmembrane helix</keyword>
<proteinExistence type="predicted"/>
<feature type="transmembrane region" description="Helical" evidence="1">
    <location>
        <begin position="402"/>
        <end position="422"/>
    </location>
</feature>
<dbReference type="Proteomes" id="UP000009336">
    <property type="component" value="Unassembled WGS sequence"/>
</dbReference>
<dbReference type="OrthoDB" id="3239452at2"/>
<name>K8WXU5_9GAMM</name>
<dbReference type="PATRIC" id="fig|1141662.3.peg.395"/>
<dbReference type="STRING" id="1141662.OOA_01942"/>
<accession>K8WXU5</accession>
<comment type="caution">
    <text evidence="2">The sequence shown here is derived from an EMBL/GenBank/DDBJ whole genome shotgun (WGS) entry which is preliminary data.</text>
</comment>
<feature type="transmembrane region" description="Helical" evidence="1">
    <location>
        <begin position="370"/>
        <end position="390"/>
    </location>
</feature>
<protein>
    <recommendedName>
        <fullName evidence="4">Cobalamin adenosyltransferase</fullName>
    </recommendedName>
</protein>